<dbReference type="AlphaFoldDB" id="A0A0N9ZYB7"/>
<dbReference type="Pfam" id="PF13779">
    <property type="entry name" value="DUF4175"/>
    <property type="match status" value="1"/>
</dbReference>
<name>A0A0N9ZYB7_9RHOB</name>
<feature type="compositionally biased region" description="Basic and acidic residues" evidence="2">
    <location>
        <begin position="791"/>
        <end position="827"/>
    </location>
</feature>
<feature type="compositionally biased region" description="Low complexity" evidence="2">
    <location>
        <begin position="739"/>
        <end position="754"/>
    </location>
</feature>
<dbReference type="KEGG" id="cmar:IMCC12053_1307"/>
<dbReference type="Proteomes" id="UP000064920">
    <property type="component" value="Chromosome"/>
</dbReference>
<feature type="transmembrane region" description="Helical" evidence="3">
    <location>
        <begin position="34"/>
        <end position="53"/>
    </location>
</feature>
<dbReference type="PATRIC" id="fig|1397108.4.peg.1339"/>
<keyword evidence="3" id="KW-0812">Transmembrane</keyword>
<dbReference type="EMBL" id="CP012023">
    <property type="protein sequence ID" value="ALI55255.1"/>
    <property type="molecule type" value="Genomic_DNA"/>
</dbReference>
<sequence length="827" mass="90273">MDYRTHLTDETAKRVSRAIGATHIGVLFEHVSTAFWPSFSGVAVVIGLTLLGVHEVLPLGWRIAIWGMVALALAGLFVLGVWRLRWPSRAIAMSRVDATLRGQPLQALRDTPVSGASDPPSRAIWAAHMARMSTRVAAARPVAPEPMMAAKDPYGLRLVALTVLGMGLVFGSIDHAKTVAMTSSTDQIAAGPTWEGWVKPPAFTGKPTLYLADLGAGFEAPQGSQVTVRLYGDGASDDLTLRETVSGIGDGAAPDFKVAQSGDIEIDGPTGQLWSVGLIPDAPPTAELIGDMTRAASGEARQSYRLSDDFGVTKAVMAFERDVAAVTRHYGFALTPEPRPDLVIDVILPQTGSRTEIEGMFAQNVSEHPFSGLPVMMSLRAYDQTGQVSTDAIGEGILPGRRFFDPLAAAIIDVRRELLWNRSNATRAARVLRAVSYQPDETVGDGDVTRRLRAVISLIEDRVDPMSDERVDQVAKELWEIATLLEDGDLKEALERLRRAQERLQQAMRDGASDEEIARLMQELREATQDYIAQLAEQQGDQESEAAQGETQQMSADQLQQLMDRIQELMEQGRMAEAQQMMDMLNQLLENMRVTQDPNGQGGEGNPSMQGMQDMLRDQQELNDDTFSDLQNQQDQGPQGEEGEGQDRQGSDAQGQGEDGASDMGALSERQGALRRELERQRGNVPNGENAEGIGEALDGAGRAMDDAEQALRENDLGGALDRQAQALEALREGMRQLGDQLSQNQAQDQDGQQGQSGGTTGGEERRDPLGRFAGNTGQAGSDEAMTEGEDVYRRAEELLDEIRRRSAEQQRPDDERDYLNRLLDRF</sequence>
<evidence type="ECO:0000256" key="3">
    <source>
        <dbReference type="SAM" id="Phobius"/>
    </source>
</evidence>
<feature type="compositionally biased region" description="Low complexity" evidence="2">
    <location>
        <begin position="629"/>
        <end position="639"/>
    </location>
</feature>
<dbReference type="STRING" id="1397108.IMCC12053_1307"/>
<reference evidence="4 5" key="1">
    <citation type="submission" date="2015-05" db="EMBL/GenBank/DDBJ databases">
        <authorList>
            <person name="Wang D.B."/>
            <person name="Wang M."/>
        </authorList>
    </citation>
    <scope>NUCLEOTIDE SEQUENCE [LARGE SCALE GENOMIC DNA]</scope>
    <source>
        <strain evidence="4 5">IMCC 12053</strain>
    </source>
</reference>
<feature type="compositionally biased region" description="Basic and acidic residues" evidence="2">
    <location>
        <begin position="704"/>
        <end position="716"/>
    </location>
</feature>
<feature type="transmembrane region" description="Helical" evidence="3">
    <location>
        <begin position="154"/>
        <end position="173"/>
    </location>
</feature>
<dbReference type="RefSeq" id="WP_062216868.1">
    <property type="nucleotide sequence ID" value="NZ_CP012023.1"/>
</dbReference>
<evidence type="ECO:0000256" key="1">
    <source>
        <dbReference type="SAM" id="Coils"/>
    </source>
</evidence>
<dbReference type="InterPro" id="IPR012683">
    <property type="entry name" value="CHP02302_TM"/>
</dbReference>
<keyword evidence="3" id="KW-0472">Membrane</keyword>
<organism evidence="4 5">
    <name type="scientific">Celeribacter marinus</name>
    <dbReference type="NCBI Taxonomy" id="1397108"/>
    <lineage>
        <taxon>Bacteria</taxon>
        <taxon>Pseudomonadati</taxon>
        <taxon>Pseudomonadota</taxon>
        <taxon>Alphaproteobacteria</taxon>
        <taxon>Rhodobacterales</taxon>
        <taxon>Roseobacteraceae</taxon>
        <taxon>Celeribacter</taxon>
    </lineage>
</organism>
<feature type="region of interest" description="Disordered" evidence="2">
    <location>
        <begin position="628"/>
        <end position="719"/>
    </location>
</feature>
<feature type="compositionally biased region" description="Basic and acidic residues" evidence="2">
    <location>
        <begin position="672"/>
        <end position="682"/>
    </location>
</feature>
<gene>
    <name evidence="4" type="ORF">IMCC12053_1307</name>
</gene>
<proteinExistence type="predicted"/>
<feature type="region of interest" description="Disordered" evidence="2">
    <location>
        <begin position="731"/>
        <end position="827"/>
    </location>
</feature>
<keyword evidence="3" id="KW-1133">Transmembrane helix</keyword>
<evidence type="ECO:0000256" key="2">
    <source>
        <dbReference type="SAM" id="MobiDB-lite"/>
    </source>
</evidence>
<keyword evidence="5" id="KW-1185">Reference proteome</keyword>
<keyword evidence="1" id="KW-0175">Coiled coil</keyword>
<evidence type="ECO:0000313" key="5">
    <source>
        <dbReference type="Proteomes" id="UP000064920"/>
    </source>
</evidence>
<feature type="transmembrane region" description="Helical" evidence="3">
    <location>
        <begin position="59"/>
        <end position="82"/>
    </location>
</feature>
<feature type="coiled-coil region" evidence="1">
    <location>
        <begin position="487"/>
        <end position="595"/>
    </location>
</feature>
<protein>
    <submittedName>
        <fullName evidence="4">Methyl-accepting chemotaxis protein</fullName>
    </submittedName>
</protein>
<evidence type="ECO:0000313" key="4">
    <source>
        <dbReference type="EMBL" id="ALI55255.1"/>
    </source>
</evidence>
<accession>A0A0N9ZYB7</accession>
<dbReference type="OrthoDB" id="8477685at2"/>